<evidence type="ECO:0000256" key="2">
    <source>
        <dbReference type="ARBA" id="ARBA00022692"/>
    </source>
</evidence>
<evidence type="ECO:0000256" key="3">
    <source>
        <dbReference type="ARBA" id="ARBA00022989"/>
    </source>
</evidence>
<keyword evidence="7" id="KW-1185">Reference proteome</keyword>
<evidence type="ECO:0000256" key="1">
    <source>
        <dbReference type="ARBA" id="ARBA00004167"/>
    </source>
</evidence>
<keyword evidence="2" id="KW-0812">Transmembrane</keyword>
<dbReference type="NCBIfam" id="TIGR01352">
    <property type="entry name" value="tonB_Cterm"/>
    <property type="match status" value="1"/>
</dbReference>
<organism evidence="6 7">
    <name type="scientific">Aliiglaciecola litoralis</name>
    <dbReference type="NCBI Taxonomy" id="582857"/>
    <lineage>
        <taxon>Bacteria</taxon>
        <taxon>Pseudomonadati</taxon>
        <taxon>Pseudomonadota</taxon>
        <taxon>Gammaproteobacteria</taxon>
        <taxon>Alteromonadales</taxon>
        <taxon>Alteromonadaceae</taxon>
        <taxon>Aliiglaciecola</taxon>
    </lineage>
</organism>
<dbReference type="InterPro" id="IPR006260">
    <property type="entry name" value="TonB/TolA_C"/>
</dbReference>
<name>A0ABN1LUM2_9ALTE</name>
<sequence>MKFLIVFLMMSSILGCASTEKREAPKIAQKAAPFACKKPPQFPIAAIKKRIEGWVILEYSLDTEGYPFDMVVIDSSPEGYFEKTAIESMSSCRFKAPEDVVPGERLKFTLDFKYS</sequence>
<protein>
    <recommendedName>
        <fullName evidence="5">TonB C-terminal domain-containing protein</fullName>
    </recommendedName>
</protein>
<reference evidence="6 7" key="1">
    <citation type="journal article" date="2019" name="Int. J. Syst. Evol. Microbiol.">
        <title>The Global Catalogue of Microorganisms (GCM) 10K type strain sequencing project: providing services to taxonomists for standard genome sequencing and annotation.</title>
        <authorList>
            <consortium name="The Broad Institute Genomics Platform"/>
            <consortium name="The Broad Institute Genome Sequencing Center for Infectious Disease"/>
            <person name="Wu L."/>
            <person name="Ma J."/>
        </authorList>
    </citation>
    <scope>NUCLEOTIDE SEQUENCE [LARGE SCALE GENOMIC DNA]</scope>
    <source>
        <strain evidence="6 7">JCM 15896</strain>
    </source>
</reference>
<feature type="domain" description="TonB C-terminal" evidence="5">
    <location>
        <begin position="27"/>
        <end position="115"/>
    </location>
</feature>
<comment type="caution">
    <text evidence="6">The sequence shown here is derived from an EMBL/GenBank/DDBJ whole genome shotgun (WGS) entry which is preliminary data.</text>
</comment>
<evidence type="ECO:0000256" key="4">
    <source>
        <dbReference type="ARBA" id="ARBA00023136"/>
    </source>
</evidence>
<accession>A0ABN1LUM2</accession>
<evidence type="ECO:0000313" key="6">
    <source>
        <dbReference type="EMBL" id="GAA0860372.1"/>
    </source>
</evidence>
<dbReference type="Pfam" id="PF03544">
    <property type="entry name" value="TonB_C"/>
    <property type="match status" value="1"/>
</dbReference>
<evidence type="ECO:0000259" key="5">
    <source>
        <dbReference type="PROSITE" id="PS52015"/>
    </source>
</evidence>
<dbReference type="Proteomes" id="UP001500359">
    <property type="component" value="Unassembled WGS sequence"/>
</dbReference>
<dbReference type="InterPro" id="IPR037682">
    <property type="entry name" value="TonB_C"/>
</dbReference>
<keyword evidence="4" id="KW-0472">Membrane</keyword>
<dbReference type="RefSeq" id="WP_343862717.1">
    <property type="nucleotide sequence ID" value="NZ_BAAAFD010000028.1"/>
</dbReference>
<dbReference type="PROSITE" id="PS52015">
    <property type="entry name" value="TONB_CTD"/>
    <property type="match status" value="1"/>
</dbReference>
<keyword evidence="3" id="KW-1133">Transmembrane helix</keyword>
<dbReference type="EMBL" id="BAAAFD010000028">
    <property type="protein sequence ID" value="GAA0860372.1"/>
    <property type="molecule type" value="Genomic_DNA"/>
</dbReference>
<dbReference type="PROSITE" id="PS51257">
    <property type="entry name" value="PROKAR_LIPOPROTEIN"/>
    <property type="match status" value="1"/>
</dbReference>
<evidence type="ECO:0000313" key="7">
    <source>
        <dbReference type="Proteomes" id="UP001500359"/>
    </source>
</evidence>
<proteinExistence type="predicted"/>
<gene>
    <name evidence="6" type="ORF">GCM10009114_37140</name>
</gene>
<comment type="subcellular location">
    <subcellularLocation>
        <location evidence="1">Membrane</location>
        <topology evidence="1">Single-pass membrane protein</topology>
    </subcellularLocation>
</comment>
<dbReference type="Gene3D" id="3.30.2420.10">
    <property type="entry name" value="TonB"/>
    <property type="match status" value="1"/>
</dbReference>
<dbReference type="SUPFAM" id="SSF74653">
    <property type="entry name" value="TolA/TonB C-terminal domain"/>
    <property type="match status" value="1"/>
</dbReference>